<evidence type="ECO:0000313" key="3">
    <source>
        <dbReference type="Proteomes" id="UP001154015"/>
    </source>
</evidence>
<evidence type="ECO:0000313" key="2">
    <source>
        <dbReference type="EMBL" id="CAH9419576.1"/>
    </source>
</evidence>
<keyword evidence="1" id="KW-1133">Transmembrane helix</keyword>
<keyword evidence="1" id="KW-0812">Transmembrane</keyword>
<comment type="caution">
    <text evidence="2">The sequence shown here is derived from an EMBL/GenBank/DDBJ whole genome shotgun (WGS) entry which is preliminary data.</text>
</comment>
<accession>A0ABM9H7D8</accession>
<evidence type="ECO:0000256" key="1">
    <source>
        <dbReference type="SAM" id="Phobius"/>
    </source>
</evidence>
<protein>
    <submittedName>
        <fullName evidence="2">Uncharacterized protein</fullName>
    </submittedName>
</protein>
<name>A0ABM9H7D8_STRGL</name>
<proteinExistence type="predicted"/>
<keyword evidence="1" id="KW-0472">Membrane</keyword>
<gene>
    <name evidence="2" type="ORF">SGL43_06631</name>
</gene>
<dbReference type="RefSeq" id="WP_318575542.1">
    <property type="nucleotide sequence ID" value="NZ_CAKXYP010000025.1"/>
</dbReference>
<dbReference type="Proteomes" id="UP001154015">
    <property type="component" value="Unassembled WGS sequence"/>
</dbReference>
<sequence>MTDLDTILAAGQALAAVHTAVDQLINAALYYGPGVLALTATIAAFRACAWAADRYHQLLQDRADRREYTARAFRLCRVADSADAVLALGDNTVNEYLDNKLAATPDLAPEEGR</sequence>
<reference evidence="2" key="1">
    <citation type="submission" date="2022-03" db="EMBL/GenBank/DDBJ databases">
        <authorList>
            <person name="Leyn A S."/>
        </authorList>
    </citation>
    <scope>NUCLEOTIDE SEQUENCE</scope>
    <source>
        <strain evidence="2">Streptomyces globisporus 4-3</strain>
    </source>
</reference>
<feature type="transmembrane region" description="Helical" evidence="1">
    <location>
        <begin position="29"/>
        <end position="52"/>
    </location>
</feature>
<keyword evidence="3" id="KW-1185">Reference proteome</keyword>
<organism evidence="2 3">
    <name type="scientific">Streptomyces globisporus</name>
    <dbReference type="NCBI Taxonomy" id="1908"/>
    <lineage>
        <taxon>Bacteria</taxon>
        <taxon>Bacillati</taxon>
        <taxon>Actinomycetota</taxon>
        <taxon>Actinomycetes</taxon>
        <taxon>Kitasatosporales</taxon>
        <taxon>Streptomycetaceae</taxon>
        <taxon>Streptomyces</taxon>
    </lineage>
</organism>
<dbReference type="EMBL" id="CAKXYP010000025">
    <property type="protein sequence ID" value="CAH9419576.1"/>
    <property type="molecule type" value="Genomic_DNA"/>
</dbReference>